<evidence type="ECO:0000313" key="3">
    <source>
        <dbReference type="Proteomes" id="UP000001072"/>
    </source>
</evidence>
<dbReference type="KEGG" id="mlr:MELLADRAFT_62552"/>
<feature type="compositionally biased region" description="Acidic residues" evidence="1">
    <location>
        <begin position="291"/>
        <end position="300"/>
    </location>
</feature>
<keyword evidence="3" id="KW-1185">Reference proteome</keyword>
<name>F4RJC0_MELLP</name>
<dbReference type="VEuPathDB" id="FungiDB:MELLADRAFT_62552"/>
<accession>F4RJC0</accession>
<organism evidence="3">
    <name type="scientific">Melampsora larici-populina (strain 98AG31 / pathotype 3-4-7)</name>
    <name type="common">Poplar leaf rust fungus</name>
    <dbReference type="NCBI Taxonomy" id="747676"/>
    <lineage>
        <taxon>Eukaryota</taxon>
        <taxon>Fungi</taxon>
        <taxon>Dikarya</taxon>
        <taxon>Basidiomycota</taxon>
        <taxon>Pucciniomycotina</taxon>
        <taxon>Pucciniomycetes</taxon>
        <taxon>Pucciniales</taxon>
        <taxon>Melampsoraceae</taxon>
        <taxon>Melampsora</taxon>
    </lineage>
</organism>
<dbReference type="AlphaFoldDB" id="F4RJC0"/>
<feature type="compositionally biased region" description="Basic residues" evidence="1">
    <location>
        <begin position="220"/>
        <end position="232"/>
    </location>
</feature>
<sequence length="614" mass="67970">MSNTSNAPNKRSHPFNVSGVFEISEILAPANNQTFTYQNSTGSITCNGWNDENEREYDGVMTGYSAAKDEVQDERCYTLKGRMIPSIDSADFQIYFDATHKVDLGESNAFAGTLHDNTAASGFGIVVAKTEMPDLNSDSPVLAFVMKHTDYRPEDKSTHEFKVEYRMRPTPNLKKTQGLVQEGKETLVHRYIVDWNEEHMRWVVDVRHNSSPAKATPVTPKKRAAPVKKVKGRSGGASVPDDLVDKEAAGLTVGEDVAVPNKKRAASAGKGKGRAAIPVEPEEEFNDDLFETDLGEDFDPPEQGPSTGRGTKAGRQPRHPRGQIISISHLISHDSRKHKNLAGGAQLHLNPMTSIYPAAPNGPASKDTSELAEQSLIERFPGKMPLDIVFCVPIDSKHFRKHIRAYNNALSFTSNGVETDKTVAGNGGTWTCRIFGQLSHNIGSLLPPDGQPRKFAQIFMNGDQQDSEAAARSKAAGGGLRSEILKKFQRFLYAKNPFAKLYKSAEEIVNSNVVKTIKIKSMAIGNRDKNRYNYPTCNQVAAIIPGDGEVGSTDRDVILHRKSGALRRISELNTTYFALRYPVFFMHGSHGWDEHYRNTASRRKCKRLMLPCYN</sequence>
<dbReference type="EMBL" id="GL883104">
    <property type="protein sequence ID" value="EGG07523.1"/>
    <property type="molecule type" value="Genomic_DNA"/>
</dbReference>
<proteinExistence type="predicted"/>
<evidence type="ECO:0000256" key="1">
    <source>
        <dbReference type="SAM" id="MobiDB-lite"/>
    </source>
</evidence>
<dbReference type="PANTHER" id="PTHR45786:SF74">
    <property type="entry name" value="ATP-DEPENDENT DNA HELICASE"/>
    <property type="match status" value="1"/>
</dbReference>
<dbReference type="GeneID" id="18929934"/>
<reference evidence="3" key="1">
    <citation type="journal article" date="2011" name="Proc. Natl. Acad. Sci. U.S.A.">
        <title>Obligate biotrophy features unraveled by the genomic analysis of rust fungi.</title>
        <authorList>
            <person name="Duplessis S."/>
            <person name="Cuomo C.A."/>
            <person name="Lin Y.-C."/>
            <person name="Aerts A."/>
            <person name="Tisserant E."/>
            <person name="Veneault-Fourrey C."/>
            <person name="Joly D.L."/>
            <person name="Hacquard S."/>
            <person name="Amselem J."/>
            <person name="Cantarel B.L."/>
            <person name="Chiu R."/>
            <person name="Coutinho P.M."/>
            <person name="Feau N."/>
            <person name="Field M."/>
            <person name="Frey P."/>
            <person name="Gelhaye E."/>
            <person name="Goldberg J."/>
            <person name="Grabherr M.G."/>
            <person name="Kodira C.D."/>
            <person name="Kohler A."/>
            <person name="Kuees U."/>
            <person name="Lindquist E.A."/>
            <person name="Lucas S.M."/>
            <person name="Mago R."/>
            <person name="Mauceli E."/>
            <person name="Morin E."/>
            <person name="Murat C."/>
            <person name="Pangilinan J.L."/>
            <person name="Park R."/>
            <person name="Pearson M."/>
            <person name="Quesneville H."/>
            <person name="Rouhier N."/>
            <person name="Sakthikumar S."/>
            <person name="Salamov A.A."/>
            <person name="Schmutz J."/>
            <person name="Selles B."/>
            <person name="Shapiro H."/>
            <person name="Tanguay P."/>
            <person name="Tuskan G.A."/>
            <person name="Henrissat B."/>
            <person name="Van de Peer Y."/>
            <person name="Rouze P."/>
            <person name="Ellis J.G."/>
            <person name="Dodds P.N."/>
            <person name="Schein J.E."/>
            <person name="Zhong S."/>
            <person name="Hamelin R.C."/>
            <person name="Grigoriev I.V."/>
            <person name="Szabo L.J."/>
            <person name="Martin F."/>
        </authorList>
    </citation>
    <scope>NUCLEOTIDE SEQUENCE [LARGE SCALE GENOMIC DNA]</scope>
    <source>
        <strain evidence="3">98AG31 / pathotype 3-4-7</strain>
    </source>
</reference>
<dbReference type="HOGENOM" id="CLU_429647_0_0_1"/>
<dbReference type="PANTHER" id="PTHR45786">
    <property type="entry name" value="DNA BINDING PROTEIN-LIKE"/>
    <property type="match status" value="1"/>
</dbReference>
<feature type="region of interest" description="Disordered" evidence="1">
    <location>
        <begin position="211"/>
        <end position="242"/>
    </location>
</feature>
<gene>
    <name evidence="2" type="ORF">MELLADRAFT_62552</name>
</gene>
<dbReference type="InParanoid" id="F4RJC0"/>
<dbReference type="eggNOG" id="KOG0987">
    <property type="taxonomic scope" value="Eukaryota"/>
</dbReference>
<dbReference type="OrthoDB" id="2272314at2759"/>
<dbReference type="Proteomes" id="UP000001072">
    <property type="component" value="Unassembled WGS sequence"/>
</dbReference>
<protein>
    <submittedName>
        <fullName evidence="2">Uncharacterized protein</fullName>
    </submittedName>
</protein>
<dbReference type="RefSeq" id="XP_007409430.1">
    <property type="nucleotide sequence ID" value="XM_007409368.1"/>
</dbReference>
<dbReference type="STRING" id="747676.F4RJC0"/>
<feature type="region of interest" description="Disordered" evidence="1">
    <location>
        <begin position="291"/>
        <end position="320"/>
    </location>
</feature>
<evidence type="ECO:0000313" key="2">
    <source>
        <dbReference type="EMBL" id="EGG07523.1"/>
    </source>
</evidence>